<evidence type="ECO:0000256" key="5">
    <source>
        <dbReference type="ARBA" id="ARBA00022827"/>
    </source>
</evidence>
<dbReference type="OMA" id="VKQMQVW"/>
<comment type="similarity">
    <text evidence="3">Belongs to the UbiH/COQ6 family.</text>
</comment>
<keyword evidence="4" id="KW-0285">Flavoprotein</keyword>
<dbReference type="Gene3D" id="3.50.50.60">
    <property type="entry name" value="FAD/NAD(P)-binding domain"/>
    <property type="match status" value="2"/>
</dbReference>
<evidence type="ECO:0000256" key="7">
    <source>
        <dbReference type="ARBA" id="ARBA00023033"/>
    </source>
</evidence>
<comment type="caution">
    <text evidence="9">The sequence shown here is derived from an EMBL/GenBank/DDBJ whole genome shotgun (WGS) entry which is preliminary data.</text>
</comment>
<evidence type="ECO:0000313" key="9">
    <source>
        <dbReference type="EMBL" id="MBB2156353.1"/>
    </source>
</evidence>
<keyword evidence="7" id="KW-0503">Monooxygenase</keyword>
<evidence type="ECO:0000313" key="10">
    <source>
        <dbReference type="Proteomes" id="UP000550787"/>
    </source>
</evidence>
<dbReference type="FunFam" id="3.50.50.60:FF:000021">
    <property type="entry name" value="Ubiquinone biosynthesis monooxygenase COQ6"/>
    <property type="match status" value="1"/>
</dbReference>
<evidence type="ECO:0000259" key="8">
    <source>
        <dbReference type="Pfam" id="PF01494"/>
    </source>
</evidence>
<dbReference type="GO" id="GO:0110142">
    <property type="term" value="C:ubiquinone biosynthesis complex"/>
    <property type="evidence" value="ECO:0007669"/>
    <property type="project" value="UniProtKB-ARBA"/>
</dbReference>
<dbReference type="PANTHER" id="PTHR43876">
    <property type="entry name" value="UBIQUINONE BIOSYNTHESIS MONOOXYGENASE COQ6, MITOCHONDRIAL"/>
    <property type="match status" value="1"/>
</dbReference>
<dbReference type="UniPathway" id="UPA00232"/>
<dbReference type="GO" id="GO:0006744">
    <property type="term" value="P:ubiquinone biosynthetic process"/>
    <property type="evidence" value="ECO:0007669"/>
    <property type="project" value="UniProtKB-UniPathway"/>
</dbReference>
<proteinExistence type="inferred from homology"/>
<dbReference type="InterPro" id="IPR018168">
    <property type="entry name" value="Ubi_Hdrlase_CS"/>
</dbReference>
<evidence type="ECO:0000256" key="4">
    <source>
        <dbReference type="ARBA" id="ARBA00022630"/>
    </source>
</evidence>
<dbReference type="GO" id="GO:0071949">
    <property type="term" value="F:FAD binding"/>
    <property type="evidence" value="ECO:0007669"/>
    <property type="project" value="InterPro"/>
</dbReference>
<evidence type="ECO:0000256" key="3">
    <source>
        <dbReference type="ARBA" id="ARBA00005349"/>
    </source>
</evidence>
<dbReference type="InterPro" id="IPR002938">
    <property type="entry name" value="FAD-bd"/>
</dbReference>
<name>A0A7W4FEL5_GLUDI</name>
<feature type="domain" description="FAD-binding" evidence="8">
    <location>
        <begin position="26"/>
        <end position="374"/>
    </location>
</feature>
<dbReference type="Pfam" id="PF01494">
    <property type="entry name" value="FAD_binding_3"/>
    <property type="match status" value="1"/>
</dbReference>
<dbReference type="Proteomes" id="UP000550787">
    <property type="component" value="Unassembled WGS sequence"/>
</dbReference>
<dbReference type="GO" id="GO:0016705">
    <property type="term" value="F:oxidoreductase activity, acting on paired donors, with incorporation or reduction of molecular oxygen"/>
    <property type="evidence" value="ECO:0007669"/>
    <property type="project" value="InterPro"/>
</dbReference>
<dbReference type="InterPro" id="IPR010971">
    <property type="entry name" value="UbiH/COQ6"/>
</dbReference>
<reference evidence="9 10" key="1">
    <citation type="submission" date="2020-04" db="EMBL/GenBank/DDBJ databases">
        <title>Description of novel Gluconacetobacter.</title>
        <authorList>
            <person name="Sombolestani A."/>
        </authorList>
    </citation>
    <scope>NUCLEOTIDE SEQUENCE [LARGE SCALE GENOMIC DNA]</scope>
    <source>
        <strain evidence="9 10">LMG 7603</strain>
    </source>
</reference>
<dbReference type="PRINTS" id="PR00420">
    <property type="entry name" value="RNGMNOXGNASE"/>
</dbReference>
<dbReference type="PANTHER" id="PTHR43876:SF7">
    <property type="entry name" value="UBIQUINONE BIOSYNTHESIS MONOOXYGENASE COQ6, MITOCHONDRIAL"/>
    <property type="match status" value="1"/>
</dbReference>
<dbReference type="AlphaFoldDB" id="A0A7W4FEL5"/>
<dbReference type="NCBIfam" id="TIGR01988">
    <property type="entry name" value="Ubi-OHases"/>
    <property type="match status" value="1"/>
</dbReference>
<dbReference type="InterPro" id="IPR036188">
    <property type="entry name" value="FAD/NAD-bd_sf"/>
</dbReference>
<evidence type="ECO:0000256" key="2">
    <source>
        <dbReference type="ARBA" id="ARBA00004749"/>
    </source>
</evidence>
<comment type="cofactor">
    <cofactor evidence="1">
        <name>FAD</name>
        <dbReference type="ChEBI" id="CHEBI:57692"/>
    </cofactor>
</comment>
<keyword evidence="5" id="KW-0274">FAD</keyword>
<keyword evidence="9" id="KW-0830">Ubiquinone</keyword>
<gene>
    <name evidence="9" type="ORF">HLH33_08520</name>
</gene>
<evidence type="ECO:0000256" key="1">
    <source>
        <dbReference type="ARBA" id="ARBA00001974"/>
    </source>
</evidence>
<protein>
    <submittedName>
        <fullName evidence="9">UbiH/UbiF/VisC/COQ6 family ubiquinone biosynthesis hydroxylase</fullName>
    </submittedName>
</protein>
<dbReference type="SUPFAM" id="SSF51905">
    <property type="entry name" value="FAD/NAD(P)-binding domain"/>
    <property type="match status" value="1"/>
</dbReference>
<dbReference type="GO" id="GO:0004497">
    <property type="term" value="F:monooxygenase activity"/>
    <property type="evidence" value="ECO:0007669"/>
    <property type="project" value="UniProtKB-KW"/>
</dbReference>
<evidence type="ECO:0000256" key="6">
    <source>
        <dbReference type="ARBA" id="ARBA00023002"/>
    </source>
</evidence>
<accession>A0A7W4FEL5</accession>
<comment type="pathway">
    <text evidence="2">Cofactor biosynthesis; ubiquinone biosynthesis.</text>
</comment>
<dbReference type="EMBL" id="JABEQG010000012">
    <property type="protein sequence ID" value="MBB2156353.1"/>
    <property type="molecule type" value="Genomic_DNA"/>
</dbReference>
<dbReference type="PROSITE" id="PS01304">
    <property type="entry name" value="UBIH"/>
    <property type="match status" value="1"/>
</dbReference>
<sequence length="420" mass="45460">MTAGTQPFPRTGFADARDVPPDIPGDVDVCIVGAGPVGATLACRLAIGGLSVAIVDRAPLSPMEDPAFDGRAYAIAAGSRRLLDAAGVWDRLPLPACPIEEIRVSDGRPGEAPSPLFLEFGRQDADQPFGWMIEARALRVALNASLSAHETITVLAPEEVTVTRTESGARIRTRAGHEFGARLVVAAEGRRSTLRDQARIAVTRVPYHTSGIVCSVAHERPHQNRALEHFLPAGPFAQLPMAPTPDYPNLSAIVWSESDAVAQRMVALPPDAFAHEIQRRMGDWLGRVTSVGQRWTYPLSLQYAQRYFDTRLALAGDAAHGMHPIAGQGLNVGFRDVIALSDLLIAAHARGEDPGSPTLLRRYQARCRPSNMVMLAATDMLERLFGNDNPILRGVRDLGLAGVHRLPRLRRAFVKQAMGL</sequence>
<keyword evidence="6" id="KW-0560">Oxidoreductase</keyword>
<dbReference type="InterPro" id="IPR051205">
    <property type="entry name" value="UbiH/COQ6_monooxygenase"/>
</dbReference>
<organism evidence="9 10">
    <name type="scientific">Gluconacetobacter diazotrophicus</name>
    <name type="common">Acetobacter diazotrophicus</name>
    <dbReference type="NCBI Taxonomy" id="33996"/>
    <lineage>
        <taxon>Bacteria</taxon>
        <taxon>Pseudomonadati</taxon>
        <taxon>Pseudomonadota</taxon>
        <taxon>Alphaproteobacteria</taxon>
        <taxon>Acetobacterales</taxon>
        <taxon>Acetobacteraceae</taxon>
        <taxon>Gluconacetobacter</taxon>
    </lineage>
</organism>
<dbReference type="RefSeq" id="WP_012226272.1">
    <property type="nucleotide sequence ID" value="NZ_JABEQG010000012.1"/>
</dbReference>